<dbReference type="AlphaFoldDB" id="A0A3N0BU01"/>
<dbReference type="EMBL" id="RBEE01000023">
    <property type="protein sequence ID" value="RNL52508.1"/>
    <property type="molecule type" value="Genomic_DNA"/>
</dbReference>
<evidence type="ECO:0000259" key="1">
    <source>
        <dbReference type="SMART" id="SM00471"/>
    </source>
</evidence>
<proteinExistence type="predicted"/>
<feature type="domain" description="HD/PDEase" evidence="1">
    <location>
        <begin position="24"/>
        <end position="138"/>
    </location>
</feature>
<dbReference type="InterPro" id="IPR006674">
    <property type="entry name" value="HD_domain"/>
</dbReference>
<organism evidence="2 3">
    <name type="scientific">Pedobacter jejuensis</name>
    <dbReference type="NCBI Taxonomy" id="1268550"/>
    <lineage>
        <taxon>Bacteria</taxon>
        <taxon>Pseudomonadati</taxon>
        <taxon>Bacteroidota</taxon>
        <taxon>Sphingobacteriia</taxon>
        <taxon>Sphingobacteriales</taxon>
        <taxon>Sphingobacteriaceae</taxon>
        <taxon>Pedobacter</taxon>
    </lineage>
</organism>
<dbReference type="SUPFAM" id="SSF109604">
    <property type="entry name" value="HD-domain/PDEase-like"/>
    <property type="match status" value="1"/>
</dbReference>
<reference evidence="2 3" key="1">
    <citation type="submission" date="2018-10" db="EMBL/GenBank/DDBJ databases">
        <title>Genome sequencing of Pedobacter jejuensis TNB23.</title>
        <authorList>
            <person name="Cho Y.-J."/>
            <person name="Cho A."/>
            <person name="Kim O.-S."/>
        </authorList>
    </citation>
    <scope>NUCLEOTIDE SEQUENCE [LARGE SCALE GENOMIC DNA]</scope>
    <source>
        <strain evidence="2 3">TNB23</strain>
    </source>
</reference>
<dbReference type="SMART" id="SM00471">
    <property type="entry name" value="HDc"/>
    <property type="match status" value="1"/>
</dbReference>
<protein>
    <submittedName>
        <fullName evidence="2">HD domain-containing protein</fullName>
    </submittedName>
</protein>
<dbReference type="Proteomes" id="UP000274046">
    <property type="component" value="Unassembled WGS sequence"/>
</dbReference>
<dbReference type="Gene3D" id="1.10.3210.10">
    <property type="entry name" value="Hypothetical protein af1432"/>
    <property type="match status" value="1"/>
</dbReference>
<dbReference type="InterPro" id="IPR003607">
    <property type="entry name" value="HD/PDEase_dom"/>
</dbReference>
<comment type="caution">
    <text evidence="2">The sequence shown here is derived from an EMBL/GenBank/DDBJ whole genome shotgun (WGS) entry which is preliminary data.</text>
</comment>
<dbReference type="CDD" id="cd00077">
    <property type="entry name" value="HDc"/>
    <property type="match status" value="1"/>
</dbReference>
<dbReference type="Pfam" id="PF01966">
    <property type="entry name" value="HD"/>
    <property type="match status" value="1"/>
</dbReference>
<dbReference type="RefSeq" id="WP_123206311.1">
    <property type="nucleotide sequence ID" value="NZ_RBEE01000023.1"/>
</dbReference>
<evidence type="ECO:0000313" key="2">
    <source>
        <dbReference type="EMBL" id="RNL52508.1"/>
    </source>
</evidence>
<accession>A0A3N0BU01</accession>
<name>A0A3N0BU01_9SPHI</name>
<sequence>MREVTRKANLFVDKLLNERLPLSMYFHNYRHTVLVLKAVTEIGNHSILTDIEKCTLQLAALFHDVGYTETYMGHEDVSIQIAAEFLKGENISDEIIDSVCKCIDATRFPQKPKDRLGMIICDADFYHLSLVDYPLYAENLKKEWQENLGIVYSAEKWDMLNVSLLSSHQYFVPYARKALEKGKQLNIKKLLNNSVR</sequence>
<gene>
    <name evidence="2" type="ORF">D7004_13240</name>
</gene>
<keyword evidence="3" id="KW-1185">Reference proteome</keyword>
<evidence type="ECO:0000313" key="3">
    <source>
        <dbReference type="Proteomes" id="UP000274046"/>
    </source>
</evidence>